<feature type="transmembrane region" description="Helical" evidence="8">
    <location>
        <begin position="237"/>
        <end position="256"/>
    </location>
</feature>
<dbReference type="InterPro" id="IPR003445">
    <property type="entry name" value="Cat_transpt"/>
</dbReference>
<comment type="subcellular location">
    <subcellularLocation>
        <location evidence="1">Cell membrane</location>
        <topology evidence="1">Multi-pass membrane protein</topology>
    </subcellularLocation>
</comment>
<sequence length="453" mass="47691">MPKRLLRYSLLRTHPARVTVVAFALAALSGAALLALPVATADSQAAEPVDALFTSVSALCVTGLVTVDTGTYWSDFGEAVILGLIQVGGFGIMTLASLLAVLVSGRLRLRMQLTAQAETKTLRMGDVRRVLLGVAGTTLIVELSTAALLALRFRYRYDMAIGDAVYQAVFHAVSAFNNAGFSLYSDSLTRYQNDPFVELPVACAVILGGIGFPVLLELLRHRTRSRGPRRWSLHTKLTLVTTGSLLFAGAVLTALLEWGNADTLGPLGTGSKLLNAFFHSAMSRTAGFNAIDVGSMEPSTLLSTVILMFIGGGSAGTAGGIKVTTFAVLGVAILAEVRGEPTSGVMGRKLAPHVLRQALTVVLLGMGLVTAATLALLTVVEAPFEYVLFEAVSAFGTVGLSAGITSDLGTAGDLIIVMLMFVGRLGPVTLVSALALRERSRRYELPEERPIIG</sequence>
<keyword evidence="2" id="KW-0813">Transport</keyword>
<evidence type="ECO:0000256" key="3">
    <source>
        <dbReference type="ARBA" id="ARBA00022475"/>
    </source>
</evidence>
<dbReference type="Proteomes" id="UP000477722">
    <property type="component" value="Unassembled WGS sequence"/>
</dbReference>
<evidence type="ECO:0000313" key="9">
    <source>
        <dbReference type="EMBL" id="NGO71568.1"/>
    </source>
</evidence>
<evidence type="ECO:0000256" key="4">
    <source>
        <dbReference type="ARBA" id="ARBA00022692"/>
    </source>
</evidence>
<keyword evidence="3" id="KW-1003">Cell membrane</keyword>
<evidence type="ECO:0000256" key="6">
    <source>
        <dbReference type="ARBA" id="ARBA00023065"/>
    </source>
</evidence>
<feature type="transmembrane region" description="Helical" evidence="8">
    <location>
        <begin position="79"/>
        <end position="103"/>
    </location>
</feature>
<organism evidence="9 10">
    <name type="scientific">Streptomyces boncukensis</name>
    <dbReference type="NCBI Taxonomy" id="2711219"/>
    <lineage>
        <taxon>Bacteria</taxon>
        <taxon>Bacillati</taxon>
        <taxon>Actinomycetota</taxon>
        <taxon>Actinomycetes</taxon>
        <taxon>Kitasatosporales</taxon>
        <taxon>Streptomycetaceae</taxon>
        <taxon>Streptomyces</taxon>
    </lineage>
</organism>
<evidence type="ECO:0000256" key="7">
    <source>
        <dbReference type="ARBA" id="ARBA00023136"/>
    </source>
</evidence>
<proteinExistence type="predicted"/>
<evidence type="ECO:0000313" key="10">
    <source>
        <dbReference type="Proteomes" id="UP000477722"/>
    </source>
</evidence>
<evidence type="ECO:0000256" key="2">
    <source>
        <dbReference type="ARBA" id="ARBA00022448"/>
    </source>
</evidence>
<keyword evidence="5 8" id="KW-1133">Transmembrane helix</keyword>
<dbReference type="GO" id="GO:0008324">
    <property type="term" value="F:monoatomic cation transmembrane transporter activity"/>
    <property type="evidence" value="ECO:0007669"/>
    <property type="project" value="InterPro"/>
</dbReference>
<evidence type="ECO:0000256" key="8">
    <source>
        <dbReference type="SAM" id="Phobius"/>
    </source>
</evidence>
<feature type="transmembrane region" description="Helical" evidence="8">
    <location>
        <begin position="414"/>
        <end position="436"/>
    </location>
</feature>
<dbReference type="GO" id="GO:0005886">
    <property type="term" value="C:plasma membrane"/>
    <property type="evidence" value="ECO:0007669"/>
    <property type="project" value="UniProtKB-SubCell"/>
</dbReference>
<dbReference type="EMBL" id="JAAKZZ010000320">
    <property type="protein sequence ID" value="NGO71568.1"/>
    <property type="molecule type" value="Genomic_DNA"/>
</dbReference>
<dbReference type="GO" id="GO:0030001">
    <property type="term" value="P:metal ion transport"/>
    <property type="evidence" value="ECO:0007669"/>
    <property type="project" value="UniProtKB-ARBA"/>
</dbReference>
<comment type="caution">
    <text evidence="9">The sequence shown here is derived from an EMBL/GenBank/DDBJ whole genome shotgun (WGS) entry which is preliminary data.</text>
</comment>
<keyword evidence="6" id="KW-0406">Ion transport</keyword>
<dbReference type="AlphaFoldDB" id="A0A6G4X2F6"/>
<dbReference type="PANTHER" id="PTHR32024:SF1">
    <property type="entry name" value="KTR SYSTEM POTASSIUM UPTAKE PROTEIN B"/>
    <property type="match status" value="1"/>
</dbReference>
<dbReference type="PANTHER" id="PTHR32024">
    <property type="entry name" value="TRK SYSTEM POTASSIUM UPTAKE PROTEIN TRKG-RELATED"/>
    <property type="match status" value="1"/>
</dbReference>
<name>A0A6G4X2F6_9ACTN</name>
<evidence type="ECO:0000256" key="1">
    <source>
        <dbReference type="ARBA" id="ARBA00004651"/>
    </source>
</evidence>
<reference evidence="9 10" key="1">
    <citation type="submission" date="2020-02" db="EMBL/GenBank/DDBJ databases">
        <title>Whole-genome analyses of novel actinobacteria.</title>
        <authorList>
            <person name="Sahin N."/>
            <person name="Tatar D."/>
        </authorList>
    </citation>
    <scope>NUCLEOTIDE SEQUENCE [LARGE SCALE GENOMIC DNA]</scope>
    <source>
        <strain evidence="9 10">SB3404</strain>
    </source>
</reference>
<evidence type="ECO:0000256" key="5">
    <source>
        <dbReference type="ARBA" id="ARBA00022989"/>
    </source>
</evidence>
<dbReference type="RefSeq" id="WP_165301201.1">
    <property type="nucleotide sequence ID" value="NZ_JAAKZZ010000320.1"/>
</dbReference>
<protein>
    <submittedName>
        <fullName evidence="9">TrkH family potassium uptake protein</fullName>
    </submittedName>
</protein>
<dbReference type="Pfam" id="PF02386">
    <property type="entry name" value="TrkH"/>
    <property type="match status" value="1"/>
</dbReference>
<feature type="transmembrane region" description="Helical" evidence="8">
    <location>
        <begin position="358"/>
        <end position="380"/>
    </location>
</feature>
<feature type="transmembrane region" description="Helical" evidence="8">
    <location>
        <begin position="305"/>
        <end position="337"/>
    </location>
</feature>
<feature type="transmembrane region" description="Helical" evidence="8">
    <location>
        <begin position="196"/>
        <end position="216"/>
    </location>
</feature>
<gene>
    <name evidence="9" type="ORF">G5C65_25105</name>
</gene>
<keyword evidence="7 8" id="KW-0472">Membrane</keyword>
<accession>A0A6G4X2F6</accession>
<keyword evidence="10" id="KW-1185">Reference proteome</keyword>
<feature type="transmembrane region" description="Helical" evidence="8">
    <location>
        <begin position="130"/>
        <end position="153"/>
    </location>
</feature>
<keyword evidence="4 8" id="KW-0812">Transmembrane</keyword>